<keyword evidence="1" id="KW-0812">Transmembrane</keyword>
<feature type="transmembrane region" description="Helical" evidence="1">
    <location>
        <begin position="89"/>
        <end position="107"/>
    </location>
</feature>
<protein>
    <submittedName>
        <fullName evidence="2">Uncharacterized protein</fullName>
    </submittedName>
</protein>
<name>A0A0J6Y825_COCIT</name>
<keyword evidence="1" id="KW-0472">Membrane</keyword>
<dbReference type="Proteomes" id="UP000054565">
    <property type="component" value="Unassembled WGS sequence"/>
</dbReference>
<reference evidence="3" key="1">
    <citation type="journal article" date="2010" name="Genome Res.">
        <title>Population genomic sequencing of Coccidioides fungi reveals recent hybridization and transposon control.</title>
        <authorList>
            <person name="Neafsey D.E."/>
            <person name="Barker B.M."/>
            <person name="Sharpton T.J."/>
            <person name="Stajich J.E."/>
            <person name="Park D.J."/>
            <person name="Whiston E."/>
            <person name="Hung C.-Y."/>
            <person name="McMahan C."/>
            <person name="White J."/>
            <person name="Sykes S."/>
            <person name="Heiman D."/>
            <person name="Young S."/>
            <person name="Zeng Q."/>
            <person name="Abouelleil A."/>
            <person name="Aftuck L."/>
            <person name="Bessette D."/>
            <person name="Brown A."/>
            <person name="FitzGerald M."/>
            <person name="Lui A."/>
            <person name="Macdonald J.P."/>
            <person name="Priest M."/>
            <person name="Orbach M.J."/>
            <person name="Galgiani J.N."/>
            <person name="Kirkland T.N."/>
            <person name="Cole G.T."/>
            <person name="Birren B.W."/>
            <person name="Henn M.R."/>
            <person name="Taylor J.W."/>
            <person name="Rounsley S.D."/>
        </authorList>
    </citation>
    <scope>NUCLEOTIDE SEQUENCE [LARGE SCALE GENOMIC DNA]</scope>
    <source>
        <strain evidence="3">RMSCC 2394</strain>
    </source>
</reference>
<evidence type="ECO:0000256" key="1">
    <source>
        <dbReference type="SAM" id="Phobius"/>
    </source>
</evidence>
<evidence type="ECO:0000313" key="3">
    <source>
        <dbReference type="Proteomes" id="UP000054565"/>
    </source>
</evidence>
<sequence>MRYDGLRCCRLRLLAKKAVRLDKQPKPWAPRKISGPELQVNRQTPALPTSDSWKTKAGFSLSLYNNASGAQAVINLFFNYYYYYYYYYYYFYYFLSGLSSYFQLLLFSQRQTTLRLTTLNSYLFNSARHPALKAPLSRLSSSSSPFLSLLSLLAKMYSCVNYPRGCRGRVNVQGAKCSTCIASNLRRPGSSSPFSSALRSHKTYKRSWDVQESK</sequence>
<accession>A0A0J6Y825</accession>
<dbReference type="EMBL" id="DS028094">
    <property type="protein sequence ID" value="KMP03209.1"/>
    <property type="molecule type" value="Genomic_DNA"/>
</dbReference>
<proteinExistence type="predicted"/>
<dbReference type="AlphaFoldDB" id="A0A0J6Y825"/>
<evidence type="ECO:0000313" key="2">
    <source>
        <dbReference type="EMBL" id="KMP03209.1"/>
    </source>
</evidence>
<dbReference type="OrthoDB" id="3911301at2759"/>
<keyword evidence="1" id="KW-1133">Transmembrane helix</keyword>
<organism evidence="2 3">
    <name type="scientific">Coccidioides immitis RMSCC 2394</name>
    <dbReference type="NCBI Taxonomy" id="404692"/>
    <lineage>
        <taxon>Eukaryota</taxon>
        <taxon>Fungi</taxon>
        <taxon>Dikarya</taxon>
        <taxon>Ascomycota</taxon>
        <taxon>Pezizomycotina</taxon>
        <taxon>Eurotiomycetes</taxon>
        <taxon>Eurotiomycetidae</taxon>
        <taxon>Onygenales</taxon>
        <taxon>Onygenaceae</taxon>
        <taxon>Coccidioides</taxon>
    </lineage>
</organism>
<gene>
    <name evidence="2" type="ORF">CIRG_02901</name>
</gene>